<keyword evidence="9" id="KW-1185">Reference proteome</keyword>
<feature type="non-terminal residue" evidence="8">
    <location>
        <position position="1"/>
    </location>
</feature>
<evidence type="ECO:0000256" key="4">
    <source>
        <dbReference type="ARBA" id="ARBA00023157"/>
    </source>
</evidence>
<comment type="caution">
    <text evidence="6">Lacks conserved residue(s) required for the propagation of feature annotation.</text>
</comment>
<keyword evidence="1 6" id="KW-0245">EGF-like domain</keyword>
<dbReference type="AlphaFoldDB" id="A0A6V7H880"/>
<dbReference type="PANTHER" id="PTHR24049">
    <property type="entry name" value="CRUMBS FAMILY MEMBER"/>
    <property type="match status" value="1"/>
</dbReference>
<dbReference type="Proteomes" id="UP000752696">
    <property type="component" value="Unassembled WGS sequence"/>
</dbReference>
<gene>
    <name evidence="8" type="ORF">MHI_LOCUS637130</name>
</gene>
<sequence length="208" mass="23268">MLLHYFTYEEVYQNANFTPLEYLALQENNSTYRDVIGCQLCFDSECKNDGYCLDQATSYICECPPGYTKDDCSFNIDECIDNKCKNGATCIDGIANYTCVCNSGWQGWLCDSDINECVTLSPCQHDGVCLNLPGYFRCECPDQFTGERCENFRLITCENQPCKNGGSCTDVVNTQTGDNFTCTCTTGYEGSICDTPYCIAQKCQNDGR</sequence>
<feature type="disulfide bond" evidence="6">
    <location>
        <begin position="63"/>
        <end position="72"/>
    </location>
</feature>
<feature type="disulfide bond" evidence="6">
    <location>
        <begin position="140"/>
        <end position="149"/>
    </location>
</feature>
<dbReference type="InterPro" id="IPR001881">
    <property type="entry name" value="EGF-like_Ca-bd_dom"/>
</dbReference>
<dbReference type="PROSITE" id="PS00022">
    <property type="entry name" value="EGF_1"/>
    <property type="match status" value="3"/>
</dbReference>
<dbReference type="PROSITE" id="PS00010">
    <property type="entry name" value="ASX_HYDROXYL"/>
    <property type="match status" value="3"/>
</dbReference>
<comment type="caution">
    <text evidence="8">The sequence shown here is derived from an EMBL/GenBank/DDBJ whole genome shotgun (WGS) entry which is preliminary data.</text>
</comment>
<dbReference type="InterPro" id="IPR051022">
    <property type="entry name" value="Notch_Cell-Fate_Det"/>
</dbReference>
<dbReference type="PROSITE" id="PS01186">
    <property type="entry name" value="EGF_2"/>
    <property type="match status" value="3"/>
</dbReference>
<feature type="domain" description="EGF-like" evidence="7">
    <location>
        <begin position="39"/>
        <end position="73"/>
    </location>
</feature>
<protein>
    <recommendedName>
        <fullName evidence="7">EGF-like domain-containing protein</fullName>
    </recommendedName>
</protein>
<evidence type="ECO:0000256" key="1">
    <source>
        <dbReference type="ARBA" id="ARBA00022536"/>
    </source>
</evidence>
<evidence type="ECO:0000256" key="5">
    <source>
        <dbReference type="ARBA" id="ARBA00023180"/>
    </source>
</evidence>
<dbReference type="Pfam" id="PF00008">
    <property type="entry name" value="EGF"/>
    <property type="match status" value="2"/>
</dbReference>
<dbReference type="Pfam" id="PF12661">
    <property type="entry name" value="hEGF"/>
    <property type="match status" value="1"/>
</dbReference>
<evidence type="ECO:0000256" key="2">
    <source>
        <dbReference type="ARBA" id="ARBA00022729"/>
    </source>
</evidence>
<dbReference type="SMART" id="SM00179">
    <property type="entry name" value="EGF_CA"/>
    <property type="match status" value="4"/>
</dbReference>
<keyword evidence="4 6" id="KW-1015">Disulfide bond</keyword>
<dbReference type="InterPro" id="IPR013032">
    <property type="entry name" value="EGF-like_CS"/>
</dbReference>
<dbReference type="InterPro" id="IPR000742">
    <property type="entry name" value="EGF"/>
</dbReference>
<dbReference type="SUPFAM" id="SSF57184">
    <property type="entry name" value="Growth factor receptor domain"/>
    <property type="match status" value="1"/>
</dbReference>
<reference evidence="8" key="1">
    <citation type="submission" date="2020-07" db="EMBL/GenBank/DDBJ databases">
        <authorList>
            <person name="Nazaruddin N."/>
        </authorList>
    </citation>
    <scope>NUCLEOTIDE SEQUENCE</scope>
</reference>
<dbReference type="InterPro" id="IPR000152">
    <property type="entry name" value="EGF-type_Asp/Asn_hydroxyl_site"/>
</dbReference>
<organism evidence="8 9">
    <name type="scientific">Heterotrigona itama</name>
    <dbReference type="NCBI Taxonomy" id="395501"/>
    <lineage>
        <taxon>Eukaryota</taxon>
        <taxon>Metazoa</taxon>
        <taxon>Ecdysozoa</taxon>
        <taxon>Arthropoda</taxon>
        <taxon>Hexapoda</taxon>
        <taxon>Insecta</taxon>
        <taxon>Pterygota</taxon>
        <taxon>Neoptera</taxon>
        <taxon>Endopterygota</taxon>
        <taxon>Hymenoptera</taxon>
        <taxon>Apocrita</taxon>
        <taxon>Aculeata</taxon>
        <taxon>Apoidea</taxon>
        <taxon>Anthophila</taxon>
        <taxon>Apidae</taxon>
        <taxon>Heterotrigona</taxon>
    </lineage>
</organism>
<feature type="disulfide bond" evidence="6">
    <location>
        <begin position="101"/>
        <end position="110"/>
    </location>
</feature>
<dbReference type="EMBL" id="CAJDYZ010009232">
    <property type="protein sequence ID" value="CAD1476304.1"/>
    <property type="molecule type" value="Genomic_DNA"/>
</dbReference>
<evidence type="ECO:0000256" key="6">
    <source>
        <dbReference type="PROSITE-ProRule" id="PRU00076"/>
    </source>
</evidence>
<dbReference type="InterPro" id="IPR018097">
    <property type="entry name" value="EGF_Ca-bd_CS"/>
</dbReference>
<dbReference type="OrthoDB" id="283575at2759"/>
<accession>A0A6V7H880</accession>
<name>A0A6V7H880_9HYME</name>
<dbReference type="PROSITE" id="PS50026">
    <property type="entry name" value="EGF_3"/>
    <property type="match status" value="4"/>
</dbReference>
<keyword evidence="3" id="KW-0677">Repeat</keyword>
<evidence type="ECO:0000313" key="8">
    <source>
        <dbReference type="EMBL" id="CAD1476304.1"/>
    </source>
</evidence>
<feature type="domain" description="EGF-like" evidence="7">
    <location>
        <begin position="113"/>
        <end position="150"/>
    </location>
</feature>
<dbReference type="SUPFAM" id="SSF57196">
    <property type="entry name" value="EGF/Laminin"/>
    <property type="match status" value="1"/>
</dbReference>
<dbReference type="Gene3D" id="2.10.25.10">
    <property type="entry name" value="Laminin"/>
    <property type="match status" value="4"/>
</dbReference>
<evidence type="ECO:0000313" key="9">
    <source>
        <dbReference type="Proteomes" id="UP000752696"/>
    </source>
</evidence>
<dbReference type="FunFam" id="2.10.25.10:FF:000151">
    <property type="entry name" value="FAT atypical cadherin 4"/>
    <property type="match status" value="1"/>
</dbReference>
<dbReference type="SMART" id="SM00181">
    <property type="entry name" value="EGF"/>
    <property type="match status" value="4"/>
</dbReference>
<dbReference type="Pfam" id="PF07645">
    <property type="entry name" value="EGF_CA"/>
    <property type="match status" value="1"/>
</dbReference>
<dbReference type="PRINTS" id="PR00010">
    <property type="entry name" value="EGFBLOOD"/>
</dbReference>
<feature type="domain" description="EGF-like" evidence="7">
    <location>
        <begin position="153"/>
        <end position="194"/>
    </location>
</feature>
<keyword evidence="5" id="KW-0325">Glycoprotein</keyword>
<dbReference type="PROSITE" id="PS01187">
    <property type="entry name" value="EGF_CA"/>
    <property type="match status" value="1"/>
</dbReference>
<dbReference type="GO" id="GO:0005509">
    <property type="term" value="F:calcium ion binding"/>
    <property type="evidence" value="ECO:0007669"/>
    <property type="project" value="InterPro"/>
</dbReference>
<dbReference type="InterPro" id="IPR049883">
    <property type="entry name" value="NOTCH1_EGF-like"/>
</dbReference>
<evidence type="ECO:0000256" key="3">
    <source>
        <dbReference type="ARBA" id="ARBA00022737"/>
    </source>
</evidence>
<feature type="disulfide bond" evidence="6">
    <location>
        <begin position="184"/>
        <end position="193"/>
    </location>
</feature>
<proteinExistence type="predicted"/>
<dbReference type="FunFam" id="2.10.25.10:FF:000472">
    <property type="entry name" value="Uncharacterized protein, isoform A"/>
    <property type="match status" value="1"/>
</dbReference>
<dbReference type="InterPro" id="IPR009030">
    <property type="entry name" value="Growth_fac_rcpt_cys_sf"/>
</dbReference>
<dbReference type="CDD" id="cd00054">
    <property type="entry name" value="EGF_CA"/>
    <property type="match status" value="3"/>
</dbReference>
<evidence type="ECO:0000259" key="7">
    <source>
        <dbReference type="PROSITE" id="PS50026"/>
    </source>
</evidence>
<feature type="domain" description="EGF-like" evidence="7">
    <location>
        <begin position="75"/>
        <end position="111"/>
    </location>
</feature>
<keyword evidence="2" id="KW-0732">Signal</keyword>